<keyword evidence="1" id="KW-1133">Transmembrane helix</keyword>
<gene>
    <name evidence="2" type="primary">gspH</name>
    <name evidence="2" type="ORF">C6570_00825</name>
</gene>
<dbReference type="PROSITE" id="PS00409">
    <property type="entry name" value="PROKAR_NTER_METHYL"/>
    <property type="match status" value="1"/>
</dbReference>
<dbReference type="InterPro" id="IPR012902">
    <property type="entry name" value="N_methyl_site"/>
</dbReference>
<dbReference type="SUPFAM" id="SSF54523">
    <property type="entry name" value="Pili subunits"/>
    <property type="match status" value="1"/>
</dbReference>
<keyword evidence="1" id="KW-0472">Membrane</keyword>
<feature type="transmembrane region" description="Helical" evidence="1">
    <location>
        <begin position="20"/>
        <end position="41"/>
    </location>
</feature>
<sequence>MNRPIARPARAAGFTLLELIVVLAVAAIAVSVVGGGAQAYLERARYQKAVRDVTSQLKHARAVSIDQGQPVVVTYQPQLHRLSAGDLTLVDLPPALEVRWTRVAGAPGAGTSGVEPIFVFSPDGYARGGDLAVLRAGRGVQFGVNWLLGTVESATVTGGA</sequence>
<dbReference type="OrthoDB" id="8815075at2"/>
<dbReference type="Pfam" id="PF07963">
    <property type="entry name" value="N_methyl"/>
    <property type="match status" value="1"/>
</dbReference>
<keyword evidence="1" id="KW-0812">Transmembrane</keyword>
<evidence type="ECO:0000256" key="1">
    <source>
        <dbReference type="SAM" id="Phobius"/>
    </source>
</evidence>
<dbReference type="KEGG" id="otk:C6570_00825"/>
<dbReference type="EMBL" id="CP027666">
    <property type="protein sequence ID" value="AVO32961.1"/>
    <property type="molecule type" value="Genomic_DNA"/>
</dbReference>
<dbReference type="Gene3D" id="3.30.700.10">
    <property type="entry name" value="Glycoprotein, Type 4 Pilin"/>
    <property type="match status" value="1"/>
</dbReference>
<proteinExistence type="predicted"/>
<reference evidence="2 3" key="1">
    <citation type="submission" date="2018-03" db="EMBL/GenBank/DDBJ databases">
        <title>Genome sequencing of Ottowia sp.</title>
        <authorList>
            <person name="Kim S.-J."/>
            <person name="Heo J."/>
            <person name="Kwon S.-W."/>
        </authorList>
    </citation>
    <scope>NUCLEOTIDE SEQUENCE [LARGE SCALE GENOMIC DNA]</scope>
    <source>
        <strain evidence="2 3">KADR8-3</strain>
    </source>
</reference>
<evidence type="ECO:0000313" key="2">
    <source>
        <dbReference type="EMBL" id="AVO32961.1"/>
    </source>
</evidence>
<dbReference type="RefSeq" id="WP_106701185.1">
    <property type="nucleotide sequence ID" value="NZ_CP027666.1"/>
</dbReference>
<organism evidence="2 3">
    <name type="scientific">Ottowia oryzae</name>
    <dbReference type="NCBI Taxonomy" id="2109914"/>
    <lineage>
        <taxon>Bacteria</taxon>
        <taxon>Pseudomonadati</taxon>
        <taxon>Pseudomonadota</taxon>
        <taxon>Betaproteobacteria</taxon>
        <taxon>Burkholderiales</taxon>
        <taxon>Comamonadaceae</taxon>
        <taxon>Ottowia</taxon>
    </lineage>
</organism>
<keyword evidence="3" id="KW-1185">Reference proteome</keyword>
<protein>
    <submittedName>
        <fullName evidence="2">Type II secretion system protein GspH</fullName>
    </submittedName>
</protein>
<dbReference type="InterPro" id="IPR045584">
    <property type="entry name" value="Pilin-like"/>
</dbReference>
<dbReference type="AlphaFoldDB" id="A0A2S0MAZ4"/>
<accession>A0A2S0MAZ4</accession>
<dbReference type="Proteomes" id="UP000239709">
    <property type="component" value="Chromosome"/>
</dbReference>
<evidence type="ECO:0000313" key="3">
    <source>
        <dbReference type="Proteomes" id="UP000239709"/>
    </source>
</evidence>
<name>A0A2S0MAZ4_9BURK</name>
<dbReference type="NCBIfam" id="TIGR02532">
    <property type="entry name" value="IV_pilin_GFxxxE"/>
    <property type="match status" value="1"/>
</dbReference>